<accession>A0ACC2UI40</accession>
<keyword evidence="2" id="KW-1185">Reference proteome</keyword>
<organism evidence="1 2">
    <name type="scientific">Entomophthora muscae</name>
    <dbReference type="NCBI Taxonomy" id="34485"/>
    <lineage>
        <taxon>Eukaryota</taxon>
        <taxon>Fungi</taxon>
        <taxon>Fungi incertae sedis</taxon>
        <taxon>Zoopagomycota</taxon>
        <taxon>Entomophthoromycotina</taxon>
        <taxon>Entomophthoromycetes</taxon>
        <taxon>Entomophthorales</taxon>
        <taxon>Entomophthoraceae</taxon>
        <taxon>Entomophthora</taxon>
    </lineage>
</organism>
<proteinExistence type="predicted"/>
<dbReference type="EMBL" id="QTSX02000711">
    <property type="protein sequence ID" value="KAJ9086755.1"/>
    <property type="molecule type" value="Genomic_DNA"/>
</dbReference>
<name>A0ACC2UI40_9FUNG</name>
<gene>
    <name evidence="1" type="ORF">DSO57_1000382</name>
</gene>
<comment type="caution">
    <text evidence="1">The sequence shown here is derived from an EMBL/GenBank/DDBJ whole genome shotgun (WGS) entry which is preliminary data.</text>
</comment>
<sequence length="335" mass="37343">MGMRAGLFFASTCALAQLNSKAKEEYFKNNLKVEIYTKSWEPVNVKPVANLVFVHGFNDHINRYNHVFSSFAEEGIKVHAFDQVGCGQTGKRANNLGGAMGMERVKLDIDDAIDRIDDKKTPLFLMGHSFGGATIVDYLARGNKRSQVYGALAAAPSFELAAESQPSRITVEAVKGTAIITPSLKLYRITDPSSLSRNRTYIKEYANDPLNTSRWAAIQVRDAIVGGRYIMDGGYKTIKVPRLMIAHGSSDLVTNHATSEKLAETLKQQDPNTHVEYKLYPFAYHELHNDIIQEDVIDDYATWILNQLNNTNRPTISTPLHTLPRKPPISNNTSL</sequence>
<evidence type="ECO:0000313" key="2">
    <source>
        <dbReference type="Proteomes" id="UP001165960"/>
    </source>
</evidence>
<reference evidence="1" key="1">
    <citation type="submission" date="2022-04" db="EMBL/GenBank/DDBJ databases">
        <title>Genome of the entomopathogenic fungus Entomophthora muscae.</title>
        <authorList>
            <person name="Elya C."/>
            <person name="Lovett B.R."/>
            <person name="Lee E."/>
            <person name="Macias A.M."/>
            <person name="Hajek A.E."/>
            <person name="De Bivort B.L."/>
            <person name="Kasson M.T."/>
            <person name="De Fine Licht H.H."/>
            <person name="Stajich J.E."/>
        </authorList>
    </citation>
    <scope>NUCLEOTIDE SEQUENCE</scope>
    <source>
        <strain evidence="1">Berkeley</strain>
    </source>
</reference>
<protein>
    <submittedName>
        <fullName evidence="1">Uncharacterized protein</fullName>
    </submittedName>
</protein>
<dbReference type="Proteomes" id="UP001165960">
    <property type="component" value="Unassembled WGS sequence"/>
</dbReference>
<evidence type="ECO:0000313" key="1">
    <source>
        <dbReference type="EMBL" id="KAJ9086755.1"/>
    </source>
</evidence>